<evidence type="ECO:0000313" key="2">
    <source>
        <dbReference type="EMBL" id="TQL62447.1"/>
    </source>
</evidence>
<proteinExistence type="predicted"/>
<gene>
    <name evidence="2" type="ORF">FB460_0223</name>
</gene>
<dbReference type="PROSITE" id="PS51257">
    <property type="entry name" value="PROKAR_LIPOPROTEIN"/>
    <property type="match status" value="1"/>
</dbReference>
<protein>
    <submittedName>
        <fullName evidence="2">Uncharacterized protein</fullName>
    </submittedName>
</protein>
<keyword evidence="1" id="KW-0472">Membrane</keyword>
<sequence length="65" mass="7182">MRFLKYCAYATLLVGACLCLFNVFSREEAPAGPWGIILIVIGVAMASAFLISRKSVSRKNRRTVT</sequence>
<name>A0A542ZQ43_9ACTN</name>
<organism evidence="2 3">
    <name type="scientific">Propioniferax innocua</name>
    <dbReference type="NCBI Taxonomy" id="1753"/>
    <lineage>
        <taxon>Bacteria</taxon>
        <taxon>Bacillati</taxon>
        <taxon>Actinomycetota</taxon>
        <taxon>Actinomycetes</taxon>
        <taxon>Propionibacteriales</taxon>
        <taxon>Propionibacteriaceae</taxon>
        <taxon>Propioniferax</taxon>
    </lineage>
</organism>
<keyword evidence="3" id="KW-1185">Reference proteome</keyword>
<dbReference type="AlphaFoldDB" id="A0A542ZQ43"/>
<dbReference type="EMBL" id="VFOR01000001">
    <property type="protein sequence ID" value="TQL62447.1"/>
    <property type="molecule type" value="Genomic_DNA"/>
</dbReference>
<keyword evidence="1" id="KW-0812">Transmembrane</keyword>
<dbReference type="Proteomes" id="UP000316196">
    <property type="component" value="Unassembled WGS sequence"/>
</dbReference>
<feature type="transmembrane region" description="Helical" evidence="1">
    <location>
        <begin position="35"/>
        <end position="52"/>
    </location>
</feature>
<evidence type="ECO:0000256" key="1">
    <source>
        <dbReference type="SAM" id="Phobius"/>
    </source>
</evidence>
<evidence type="ECO:0000313" key="3">
    <source>
        <dbReference type="Proteomes" id="UP000316196"/>
    </source>
</evidence>
<accession>A0A542ZQ43</accession>
<reference evidence="2 3" key="1">
    <citation type="submission" date="2019-06" db="EMBL/GenBank/DDBJ databases">
        <title>Sequencing the genomes of 1000 actinobacteria strains.</title>
        <authorList>
            <person name="Klenk H.-P."/>
        </authorList>
    </citation>
    <scope>NUCLEOTIDE SEQUENCE [LARGE SCALE GENOMIC DNA]</scope>
    <source>
        <strain evidence="2 3">DSM 8251</strain>
    </source>
</reference>
<comment type="caution">
    <text evidence="2">The sequence shown here is derived from an EMBL/GenBank/DDBJ whole genome shotgun (WGS) entry which is preliminary data.</text>
</comment>
<keyword evidence="1" id="KW-1133">Transmembrane helix</keyword>